<dbReference type="RefSeq" id="WP_007549987.1">
    <property type="nucleotide sequence ID" value="NZ_AFPU01000001.1"/>
</dbReference>
<sequence length="125" mass="15129">MSKNEFSEINFLADKVHIHHWPLDTQKWPDVINSHVDKNINKNNLKKQLVIREKTIRIDKYEFKKIKKVGVTIPLFKKQCTLVFEGYFKDVYGHIHITTKENNYLEIFNKIMSWRDRYFQDSIES</sequence>
<evidence type="ECO:0000313" key="2">
    <source>
        <dbReference type="Proteomes" id="UP000004440"/>
    </source>
</evidence>
<gene>
    <name evidence="1" type="ORF">MY1_0513</name>
</gene>
<comment type="caution">
    <text evidence="1">The sequence shown here is derived from an EMBL/GenBank/DDBJ whole genome shotgun (WGS) entry which is preliminary data.</text>
</comment>
<reference evidence="1 2" key="1">
    <citation type="journal article" date="2011" name="J. Bacteriol.">
        <title>Genome Sequence of an Ammonia-Oxidizing Soil Archaeon, "Candidatus Nitrosoarchaeum koreensis" MY1.</title>
        <authorList>
            <person name="Kim B.K."/>
            <person name="Jung M.Y."/>
            <person name="Yu D.S."/>
            <person name="Park S.J."/>
            <person name="Oh T.K."/>
            <person name="Rhee S.K."/>
            <person name="Kim J.F."/>
        </authorList>
    </citation>
    <scope>NUCLEOTIDE SEQUENCE [LARGE SCALE GENOMIC DNA]</scope>
    <source>
        <strain evidence="1 2">MY1</strain>
    </source>
</reference>
<protein>
    <submittedName>
        <fullName evidence="1">Uncharacterized protein</fullName>
    </submittedName>
</protein>
<evidence type="ECO:0000313" key="1">
    <source>
        <dbReference type="EMBL" id="EGP93279.1"/>
    </source>
</evidence>
<name>F9CVH7_9ARCH</name>
<dbReference type="Proteomes" id="UP000004440">
    <property type="component" value="Unassembled WGS sequence"/>
</dbReference>
<organism evidence="1 2">
    <name type="scientific">Nitrosarchaeum koreense MY1</name>
    <dbReference type="NCBI Taxonomy" id="1001994"/>
    <lineage>
        <taxon>Archaea</taxon>
        <taxon>Nitrososphaerota</taxon>
        <taxon>Nitrososphaeria</taxon>
        <taxon>Nitrosopumilales</taxon>
        <taxon>Nitrosopumilaceae</taxon>
        <taxon>Nitrosarchaeum</taxon>
    </lineage>
</organism>
<dbReference type="OrthoDB" id="4990at2157"/>
<accession>F9CVH7</accession>
<keyword evidence="2" id="KW-1185">Reference proteome</keyword>
<dbReference type="AlphaFoldDB" id="F9CVH7"/>
<dbReference type="EMBL" id="AFPU01000001">
    <property type="protein sequence ID" value="EGP93279.1"/>
    <property type="molecule type" value="Genomic_DNA"/>
</dbReference>
<proteinExistence type="predicted"/>